<protein>
    <submittedName>
        <fullName evidence="1">Uncharacterized protein</fullName>
    </submittedName>
</protein>
<dbReference type="AlphaFoldDB" id="A0ABD3GL22"/>
<dbReference type="EMBL" id="JBJQOH010000007">
    <property type="protein sequence ID" value="KAL3677899.1"/>
    <property type="molecule type" value="Genomic_DNA"/>
</dbReference>
<proteinExistence type="predicted"/>
<sequence length="799" mass="90518">MRRYDQQVNSLRTELAAMGNAAECQAEEIKRRALADADLIRSSARLTVEGTPGASTMVERNVEIEASMILRFAQTFAVEARAEATKVLDDARAEAEQLLSSARADAGAIPSSCSALVGDKEKLRRERDAIRKRVKYWKSRSTDESHGVQQPGVAERELGSRTIPKHNLILALAGDNVVTKRYQTVLARALGVKRKNFFKGAKARAALDNNQTQRFPTGVRKTRSDKLSGAVVTVVEDFWRSKSRVSPRKDDEIRKRIALKVYETHQVHWIEETEIGFRSFQKLKPYYIRTMKDRNVCCCKQHVEMDLFKEAFNKFRLNFHPKDCSCGCSICETGGGVCKAPKATIQSVREWCEEILCPKCEGDAYHKRECLTGDCPRCGSSRLNVCTLEANPASNLYITWNTFHYVALDLPSRTRQVEQSDGVVKIVKRLKMVQITAPLPDFLAKVKDSMQSFVLHNFRARWQAAEYRNCQANFPSGTIVSAIDFSENYTFKVQNEVQSLHWVQKQWYPHDGLGGGLKTALAREQLKGIDGHKLDCAADCVAFLSEKFRLHREKLYWGINKVRRFFWEVKVGDVNRSKRYDCLPIEGTRKLHCFHGFSKLNPTLLNVSEMCCFCPSCIDEDWENCSNLEYTGPWTLHNVHPRKPTDVVDYVDAIGHGQGIPDQSDEGTIADLVEVGDFFAVEAEWPNDYSAEFWILQCTKPLHVLADTTTDAYGETHEEGSSVLEGMWYQQFGKSPTCFVQYPSVPVSVVVVGQVIHVRFALQPTGVLKGSPSFKLSKDTLEGILDSLQRYYVQRIYNY</sequence>
<organism evidence="1 2">
    <name type="scientific">Riccia sorocarpa</name>
    <dbReference type="NCBI Taxonomy" id="122646"/>
    <lineage>
        <taxon>Eukaryota</taxon>
        <taxon>Viridiplantae</taxon>
        <taxon>Streptophyta</taxon>
        <taxon>Embryophyta</taxon>
        <taxon>Marchantiophyta</taxon>
        <taxon>Marchantiopsida</taxon>
        <taxon>Marchantiidae</taxon>
        <taxon>Marchantiales</taxon>
        <taxon>Ricciaceae</taxon>
        <taxon>Riccia</taxon>
    </lineage>
</organism>
<accession>A0ABD3GL22</accession>
<evidence type="ECO:0000313" key="2">
    <source>
        <dbReference type="Proteomes" id="UP001633002"/>
    </source>
</evidence>
<evidence type="ECO:0000313" key="1">
    <source>
        <dbReference type="EMBL" id="KAL3677899.1"/>
    </source>
</evidence>
<keyword evidence="2" id="KW-1185">Reference proteome</keyword>
<comment type="caution">
    <text evidence="1">The sequence shown here is derived from an EMBL/GenBank/DDBJ whole genome shotgun (WGS) entry which is preliminary data.</text>
</comment>
<reference evidence="1 2" key="1">
    <citation type="submission" date="2024-09" db="EMBL/GenBank/DDBJ databases">
        <title>Chromosome-scale assembly of Riccia sorocarpa.</title>
        <authorList>
            <person name="Paukszto L."/>
        </authorList>
    </citation>
    <scope>NUCLEOTIDE SEQUENCE [LARGE SCALE GENOMIC DNA]</scope>
    <source>
        <strain evidence="1">LP-2024</strain>
        <tissue evidence="1">Aerial parts of the thallus</tissue>
    </source>
</reference>
<dbReference type="PANTHER" id="PTHR46601">
    <property type="entry name" value="ULP_PROTEASE DOMAIN-CONTAINING PROTEIN"/>
    <property type="match status" value="1"/>
</dbReference>
<name>A0ABD3GL22_9MARC</name>
<dbReference type="PANTHER" id="PTHR46601:SF1">
    <property type="entry name" value="ADF-H DOMAIN-CONTAINING PROTEIN"/>
    <property type="match status" value="1"/>
</dbReference>
<gene>
    <name evidence="1" type="ORF">R1sor_020855</name>
</gene>
<dbReference type="Proteomes" id="UP001633002">
    <property type="component" value="Unassembled WGS sequence"/>
</dbReference>